<comment type="similarity">
    <text evidence="1">Belongs to the SMG8 family.</text>
</comment>
<evidence type="ECO:0000313" key="4">
    <source>
        <dbReference type="EMBL" id="CRZ10716.1"/>
    </source>
</evidence>
<name>A0A0H5RA94_9EUKA</name>
<reference evidence="4" key="1">
    <citation type="submission" date="2015-04" db="EMBL/GenBank/DDBJ databases">
        <title>The genome sequence of the plant pathogenic Rhizarian Plasmodiophora brassicae reveals insights in its biotrophic life cycle and the origin of chitin synthesis.</title>
        <authorList>
            <person name="Schwelm A."/>
            <person name="Fogelqvist J."/>
            <person name="Knaust A."/>
            <person name="Julke S."/>
            <person name="Lilja T."/>
            <person name="Dhandapani V."/>
            <person name="Bonilla-Rosso G."/>
            <person name="Karlsson M."/>
            <person name="Shevchenko A."/>
            <person name="Choi S.R."/>
            <person name="Kim H.G."/>
            <person name="Park J.Y."/>
            <person name="Lim Y.P."/>
            <person name="Ludwig-Muller J."/>
            <person name="Dixelius C."/>
        </authorList>
    </citation>
    <scope>NUCLEOTIDE SEQUENCE</scope>
    <source>
        <tissue evidence="4">Potato root galls</tissue>
    </source>
</reference>
<dbReference type="PANTHER" id="PTHR13091:SF0">
    <property type="entry name" value="NONSENSE-MEDIATED MRNA DECAY FACTOR SMG8"/>
    <property type="match status" value="1"/>
</dbReference>
<dbReference type="PANTHER" id="PTHR13091">
    <property type="entry name" value="AMPLIFIED IN BREAST CANCER 2-RELATED"/>
    <property type="match status" value="1"/>
</dbReference>
<protein>
    <recommendedName>
        <fullName evidence="3">Nonsense-mediated mRNA decay factor SMG8</fullName>
    </recommendedName>
</protein>
<dbReference type="InterPro" id="IPR019354">
    <property type="entry name" value="SMG8-like"/>
</dbReference>
<evidence type="ECO:0000256" key="1">
    <source>
        <dbReference type="ARBA" id="ARBA00006443"/>
    </source>
</evidence>
<evidence type="ECO:0000256" key="3">
    <source>
        <dbReference type="ARBA" id="ARBA00029509"/>
    </source>
</evidence>
<dbReference type="EMBL" id="HACM01010274">
    <property type="protein sequence ID" value="CRZ10716.1"/>
    <property type="molecule type" value="Transcribed_RNA"/>
</dbReference>
<sequence length="610" mass="68557">MPAKLVVIGIIVWEPDSDSTKSIITQLTNVIRFQKCDQVDGFYERFDSEHNVLYLLLQHDLTLTHDLWLRRLLTLFLTSNHIYWLFPRPRINIDSIRLLRSLQSLRTPLKELCKSLSPTLSFVCQSPSFPTDQLALRFRAHLDGSVRSLISPIASDPAPLFTVPMLKPMLVSPPIPKGKPSREQSAQLKRFHLIAPSIVQAVLSRPNSSLYNSIDAWRISSSTVHDVVSNKVPLVVPVMATVSRLFWDNLLPGIVDSAVRRYVDLCPSGSYGNDIHRVSSDDAIQYVHNSVPLHVFVQLEPALRLQIDAIWTRSGRRLCPAVSLTGRLCTHSFHRVPGAEVPPAYGDLMERCHSSGFSTMCSCNCGRTQQSLPDPFDIDDASKCGLSLPCCESSHIASSDEWHYHKSEGPPQGEVSFQEWHVLCDGGKKQEPIGIIFEFECDSGHRFIHNVHDPLAKYVTSAESIPYAYYPPQDVPLLLKCHECRYLTKTAIAHLRHIYVRASSTPPCFTPQIVIRYRRPAQPRQPNRRHANSRETDDNIDMIADMSLNGLALPPLTTVSIAIPLAFRSSRPGNRAFIPDSSHELALEQGVLYYPGRKSSSIIDNPDIFL</sequence>
<dbReference type="GO" id="GO:0000184">
    <property type="term" value="P:nuclear-transcribed mRNA catabolic process, nonsense-mediated decay"/>
    <property type="evidence" value="ECO:0007669"/>
    <property type="project" value="UniProtKB-KW"/>
</dbReference>
<organism evidence="4">
    <name type="scientific">Spongospora subterranea</name>
    <dbReference type="NCBI Taxonomy" id="70186"/>
    <lineage>
        <taxon>Eukaryota</taxon>
        <taxon>Sar</taxon>
        <taxon>Rhizaria</taxon>
        <taxon>Endomyxa</taxon>
        <taxon>Phytomyxea</taxon>
        <taxon>Plasmodiophorida</taxon>
        <taxon>Plasmodiophoridae</taxon>
        <taxon>Spongospora</taxon>
    </lineage>
</organism>
<proteinExistence type="inferred from homology"/>
<dbReference type="AlphaFoldDB" id="A0A0H5RA94"/>
<evidence type="ECO:0000256" key="2">
    <source>
        <dbReference type="ARBA" id="ARBA00023161"/>
    </source>
</evidence>
<dbReference type="Pfam" id="PF10220">
    <property type="entry name" value="Smg8_Smg9"/>
    <property type="match status" value="1"/>
</dbReference>
<keyword evidence="2" id="KW-0866">Nonsense-mediated mRNA decay</keyword>
<accession>A0A0H5RA94</accession>